<dbReference type="Gene3D" id="1.10.540.10">
    <property type="entry name" value="Acyl-CoA dehydrogenase/oxidase, N-terminal domain"/>
    <property type="match status" value="1"/>
</dbReference>
<evidence type="ECO:0000256" key="1">
    <source>
        <dbReference type="ARBA" id="ARBA00001974"/>
    </source>
</evidence>
<reference evidence="8 9" key="1">
    <citation type="submission" date="2022-11" db="EMBL/GenBank/DDBJ databases">
        <title>Mycobacterium sp. nov.</title>
        <authorList>
            <person name="Papic B."/>
            <person name="Spicic S."/>
            <person name="Duvnjak S."/>
        </authorList>
    </citation>
    <scope>NUCLEOTIDE SEQUENCE [LARGE SCALE GENOMIC DNA]</scope>
    <source>
        <strain evidence="8 9">CVI_P4</strain>
    </source>
</reference>
<keyword evidence="5" id="KW-0560">Oxidoreductase</keyword>
<evidence type="ECO:0000256" key="3">
    <source>
        <dbReference type="ARBA" id="ARBA00022630"/>
    </source>
</evidence>
<evidence type="ECO:0000313" key="8">
    <source>
        <dbReference type="EMBL" id="MCX2935222.1"/>
    </source>
</evidence>
<dbReference type="EMBL" id="JAPJDO010000001">
    <property type="protein sequence ID" value="MCX2935222.1"/>
    <property type="molecule type" value="Genomic_DNA"/>
</dbReference>
<feature type="domain" description="Acyl-CoA dehydrogenase/oxidase N-terminal" evidence="7">
    <location>
        <begin position="7"/>
        <end position="118"/>
    </location>
</feature>
<dbReference type="InterPro" id="IPR009075">
    <property type="entry name" value="AcylCo_DH/oxidase_C"/>
</dbReference>
<sequence length="369" mass="38885">MDFTRTEAAQDLSGLVGTIVDAVCTPQHQRELDGLDQRFDTELWRKLIDADILSTAAPESIGGGGYGVLEQTAILAALGRQLGAVPYLESVVLGAGALARFGTPEQREQWAAPAVTGEKILTVALDGEFGQGPVQATGAGDGFKLTGTRTQVAFGPVADAFLVPAETEAGTKVFLVAAADAGVSVIPLLTTGKNSAAELDLAGVEVGADRVVGDADALAWLTTHKTVGHTAFQLGVLERALELTAEYARTREQFERPIGSFQAVSARLADDYIDIKGLGLALVQASWRLSEDLPADVEVATAAFWAAEAGHRVAHTTVHVHGGVGIDVDHQVHRYFITAKEMEFALGGATAQLRLIGRELADTPAWPDR</sequence>
<dbReference type="RefSeq" id="WP_265994695.1">
    <property type="nucleotide sequence ID" value="NZ_JAPJDN010000001.1"/>
</dbReference>
<keyword evidence="3" id="KW-0285">Flavoprotein</keyword>
<dbReference type="PANTHER" id="PTHR43884:SF20">
    <property type="entry name" value="ACYL-COA DEHYDROGENASE FADE28"/>
    <property type="match status" value="1"/>
</dbReference>
<dbReference type="SUPFAM" id="SSF47203">
    <property type="entry name" value="Acyl-CoA dehydrogenase C-terminal domain-like"/>
    <property type="match status" value="1"/>
</dbReference>
<name>A0ABT3S6V7_9MYCO</name>
<evidence type="ECO:0000256" key="2">
    <source>
        <dbReference type="ARBA" id="ARBA00009347"/>
    </source>
</evidence>
<dbReference type="InterPro" id="IPR046373">
    <property type="entry name" value="Acyl-CoA_Oxase/DH_mid-dom_sf"/>
</dbReference>
<keyword evidence="4" id="KW-0274">FAD</keyword>
<comment type="similarity">
    <text evidence="2">Belongs to the acyl-CoA dehydrogenase family.</text>
</comment>
<comment type="cofactor">
    <cofactor evidence="1">
        <name>FAD</name>
        <dbReference type="ChEBI" id="CHEBI:57692"/>
    </cofactor>
</comment>
<dbReference type="InterPro" id="IPR013786">
    <property type="entry name" value="AcylCoA_DH/ox_N"/>
</dbReference>
<accession>A0ABT3S6V7</accession>
<gene>
    <name evidence="8" type="ORF">ORI27_00770</name>
</gene>
<evidence type="ECO:0000259" key="7">
    <source>
        <dbReference type="Pfam" id="PF02771"/>
    </source>
</evidence>
<dbReference type="Gene3D" id="2.40.110.10">
    <property type="entry name" value="Butyryl-CoA Dehydrogenase, subunit A, domain 2"/>
    <property type="match status" value="1"/>
</dbReference>
<comment type="caution">
    <text evidence="8">The sequence shown here is derived from an EMBL/GenBank/DDBJ whole genome shotgun (WGS) entry which is preliminary data.</text>
</comment>
<organism evidence="8 9">
    <name type="scientific">Mycobacterium pinniadriaticum</name>
    <dbReference type="NCBI Taxonomy" id="2994102"/>
    <lineage>
        <taxon>Bacteria</taxon>
        <taxon>Bacillati</taxon>
        <taxon>Actinomycetota</taxon>
        <taxon>Actinomycetes</taxon>
        <taxon>Mycobacteriales</taxon>
        <taxon>Mycobacteriaceae</taxon>
        <taxon>Mycobacterium</taxon>
    </lineage>
</organism>
<dbReference type="PANTHER" id="PTHR43884">
    <property type="entry name" value="ACYL-COA DEHYDROGENASE"/>
    <property type="match status" value="1"/>
</dbReference>
<protein>
    <submittedName>
        <fullName evidence="8">Acyl-CoA/acyl-ACP dehydrogenase</fullName>
    </submittedName>
</protein>
<dbReference type="Pfam" id="PF02771">
    <property type="entry name" value="Acyl-CoA_dh_N"/>
    <property type="match status" value="1"/>
</dbReference>
<evidence type="ECO:0000256" key="5">
    <source>
        <dbReference type="ARBA" id="ARBA00023002"/>
    </source>
</evidence>
<dbReference type="Proteomes" id="UP001300745">
    <property type="component" value="Unassembled WGS sequence"/>
</dbReference>
<dbReference type="Gene3D" id="1.20.140.10">
    <property type="entry name" value="Butyryl-CoA Dehydrogenase, subunit A, domain 3"/>
    <property type="match status" value="1"/>
</dbReference>
<evidence type="ECO:0000313" key="9">
    <source>
        <dbReference type="Proteomes" id="UP001300745"/>
    </source>
</evidence>
<evidence type="ECO:0000256" key="4">
    <source>
        <dbReference type="ARBA" id="ARBA00022827"/>
    </source>
</evidence>
<dbReference type="InterPro" id="IPR036250">
    <property type="entry name" value="AcylCo_DH-like_C"/>
</dbReference>
<dbReference type="InterPro" id="IPR037069">
    <property type="entry name" value="AcylCoA_DH/ox_N_sf"/>
</dbReference>
<dbReference type="InterPro" id="IPR009100">
    <property type="entry name" value="AcylCoA_DH/oxidase_NM_dom_sf"/>
</dbReference>
<dbReference type="SUPFAM" id="SSF56645">
    <property type="entry name" value="Acyl-CoA dehydrogenase NM domain-like"/>
    <property type="match status" value="1"/>
</dbReference>
<keyword evidence="9" id="KW-1185">Reference proteome</keyword>
<proteinExistence type="inferred from homology"/>
<evidence type="ECO:0000259" key="6">
    <source>
        <dbReference type="Pfam" id="PF00441"/>
    </source>
</evidence>
<dbReference type="CDD" id="cd00567">
    <property type="entry name" value="ACAD"/>
    <property type="match status" value="1"/>
</dbReference>
<feature type="domain" description="Acyl-CoA dehydrogenase/oxidase C-terminal" evidence="6">
    <location>
        <begin position="224"/>
        <end position="360"/>
    </location>
</feature>
<dbReference type="Pfam" id="PF00441">
    <property type="entry name" value="Acyl-CoA_dh_1"/>
    <property type="match status" value="1"/>
</dbReference>